<dbReference type="InParanoid" id="S8EAI6"/>
<dbReference type="Proteomes" id="UP000015241">
    <property type="component" value="Unassembled WGS sequence"/>
</dbReference>
<protein>
    <recommendedName>
        <fullName evidence="3">Arrestin-like N-terminal domain-containing protein</fullName>
    </recommendedName>
</protein>
<sequence length="401" mass="43648">RVKHIEQLEAGKAHTCVRLIVESRAKTPKHRPFFVTEDAVRGVVEIEYELIKLAKEVSIAVSASVTAVGQEEKIILRVLQVLWSDKEPLVGKPTDWRIFPFAIALPAVVSHADKDVTASPASFPLPPSFSEKGSPAYIDYKLIATVRRRGLFKSNRILFCPFVYLPVSRAEPPARLRLEAYRDGTALVGPDGDPDGWQVCPPTHLHGTLFDNRQVDVEYTLAVARPLTHARGSPIPLSVTVISSDGQALDLLSTPASMRAHLIRFRTVGSNVALSGARARSDQVMQERVGTAYFWSPDAGSASVSGSRTVQGELFVRPDSKPSFVCPGFSLGYTIDLLPPQAAGFVPKMRTNDALVTQGIIVTTAGTPGVKIPSHAPPGYAYPEEADYTRSLGYLENGNQR</sequence>
<dbReference type="STRING" id="743788.S8EAI6"/>
<dbReference type="eggNOG" id="ENOG502SMYY">
    <property type="taxonomic scope" value="Eukaryota"/>
</dbReference>
<dbReference type="OrthoDB" id="2333384at2759"/>
<evidence type="ECO:0008006" key="3">
    <source>
        <dbReference type="Google" id="ProtNLM"/>
    </source>
</evidence>
<organism evidence="1 2">
    <name type="scientific">Fomitopsis schrenkii</name>
    <name type="common">Brown rot fungus</name>
    <dbReference type="NCBI Taxonomy" id="2126942"/>
    <lineage>
        <taxon>Eukaryota</taxon>
        <taxon>Fungi</taxon>
        <taxon>Dikarya</taxon>
        <taxon>Basidiomycota</taxon>
        <taxon>Agaricomycotina</taxon>
        <taxon>Agaricomycetes</taxon>
        <taxon>Polyporales</taxon>
        <taxon>Fomitopsis</taxon>
    </lineage>
</organism>
<evidence type="ECO:0000313" key="2">
    <source>
        <dbReference type="Proteomes" id="UP000015241"/>
    </source>
</evidence>
<name>S8EAI6_FOMSC</name>
<dbReference type="HOGENOM" id="CLU_025691_0_0_1"/>
<feature type="non-terminal residue" evidence="1">
    <location>
        <position position="1"/>
    </location>
</feature>
<feature type="non-terminal residue" evidence="1">
    <location>
        <position position="401"/>
    </location>
</feature>
<dbReference type="AlphaFoldDB" id="S8EAI6"/>
<keyword evidence="2" id="KW-1185">Reference proteome</keyword>
<accession>S8EAI6</accession>
<gene>
    <name evidence="1" type="ORF">FOMPIDRAFT_1085269</name>
</gene>
<dbReference type="EMBL" id="KE504140">
    <property type="protein sequence ID" value="EPT01663.1"/>
    <property type="molecule type" value="Genomic_DNA"/>
</dbReference>
<evidence type="ECO:0000313" key="1">
    <source>
        <dbReference type="EMBL" id="EPT01663.1"/>
    </source>
</evidence>
<reference evidence="1 2" key="1">
    <citation type="journal article" date="2012" name="Science">
        <title>The Paleozoic origin of enzymatic lignin decomposition reconstructed from 31 fungal genomes.</title>
        <authorList>
            <person name="Floudas D."/>
            <person name="Binder M."/>
            <person name="Riley R."/>
            <person name="Barry K."/>
            <person name="Blanchette R.A."/>
            <person name="Henrissat B."/>
            <person name="Martinez A.T."/>
            <person name="Otillar R."/>
            <person name="Spatafora J.W."/>
            <person name="Yadav J.S."/>
            <person name="Aerts A."/>
            <person name="Benoit I."/>
            <person name="Boyd A."/>
            <person name="Carlson A."/>
            <person name="Copeland A."/>
            <person name="Coutinho P.M."/>
            <person name="de Vries R.P."/>
            <person name="Ferreira P."/>
            <person name="Findley K."/>
            <person name="Foster B."/>
            <person name="Gaskell J."/>
            <person name="Glotzer D."/>
            <person name="Gorecki P."/>
            <person name="Heitman J."/>
            <person name="Hesse C."/>
            <person name="Hori C."/>
            <person name="Igarashi K."/>
            <person name="Jurgens J.A."/>
            <person name="Kallen N."/>
            <person name="Kersten P."/>
            <person name="Kohler A."/>
            <person name="Kuees U."/>
            <person name="Kumar T.K.A."/>
            <person name="Kuo A."/>
            <person name="LaButti K."/>
            <person name="Larrondo L.F."/>
            <person name="Lindquist E."/>
            <person name="Ling A."/>
            <person name="Lombard V."/>
            <person name="Lucas S."/>
            <person name="Lundell T."/>
            <person name="Martin R."/>
            <person name="McLaughlin D.J."/>
            <person name="Morgenstern I."/>
            <person name="Morin E."/>
            <person name="Murat C."/>
            <person name="Nagy L.G."/>
            <person name="Nolan M."/>
            <person name="Ohm R.A."/>
            <person name="Patyshakuliyeva A."/>
            <person name="Rokas A."/>
            <person name="Ruiz-Duenas F.J."/>
            <person name="Sabat G."/>
            <person name="Salamov A."/>
            <person name="Samejima M."/>
            <person name="Schmutz J."/>
            <person name="Slot J.C."/>
            <person name="St John F."/>
            <person name="Stenlid J."/>
            <person name="Sun H."/>
            <person name="Sun S."/>
            <person name="Syed K."/>
            <person name="Tsang A."/>
            <person name="Wiebenga A."/>
            <person name="Young D."/>
            <person name="Pisabarro A."/>
            <person name="Eastwood D.C."/>
            <person name="Martin F."/>
            <person name="Cullen D."/>
            <person name="Grigoriev I.V."/>
            <person name="Hibbett D.S."/>
        </authorList>
    </citation>
    <scope>NUCLEOTIDE SEQUENCE</scope>
    <source>
        <strain evidence="2">FP-58527</strain>
    </source>
</reference>
<proteinExistence type="predicted"/>